<dbReference type="EMBL" id="LR031880">
    <property type="protein sequence ID" value="VDD62770.1"/>
    <property type="molecule type" value="Genomic_DNA"/>
</dbReference>
<dbReference type="AlphaFoldDB" id="A0A3P6GBI9"/>
<evidence type="ECO:0000313" key="2">
    <source>
        <dbReference type="EMBL" id="VDD62770.1"/>
    </source>
</evidence>
<feature type="transmembrane region" description="Helical" evidence="1">
    <location>
        <begin position="32"/>
        <end position="50"/>
    </location>
</feature>
<proteinExistence type="predicted"/>
<accession>A0A3P6GBI9</accession>
<name>A0A3P6GBI9_BRAOL</name>
<keyword evidence="1" id="KW-0472">Membrane</keyword>
<sequence length="51" mass="6342">MIPVSPTRLFATDRYPNKHLDKRPHFVCPQHFCLYPHIYIYIYIYIYLHFV</sequence>
<evidence type="ECO:0000256" key="1">
    <source>
        <dbReference type="SAM" id="Phobius"/>
    </source>
</evidence>
<gene>
    <name evidence="2" type="ORF">BOLC6T38223H</name>
</gene>
<keyword evidence="1" id="KW-0812">Transmembrane</keyword>
<organism evidence="2">
    <name type="scientific">Brassica oleracea</name>
    <name type="common">Wild cabbage</name>
    <dbReference type="NCBI Taxonomy" id="3712"/>
    <lineage>
        <taxon>Eukaryota</taxon>
        <taxon>Viridiplantae</taxon>
        <taxon>Streptophyta</taxon>
        <taxon>Embryophyta</taxon>
        <taxon>Tracheophyta</taxon>
        <taxon>Spermatophyta</taxon>
        <taxon>Magnoliopsida</taxon>
        <taxon>eudicotyledons</taxon>
        <taxon>Gunneridae</taxon>
        <taxon>Pentapetalae</taxon>
        <taxon>rosids</taxon>
        <taxon>malvids</taxon>
        <taxon>Brassicales</taxon>
        <taxon>Brassicaceae</taxon>
        <taxon>Brassiceae</taxon>
        <taxon>Brassica</taxon>
    </lineage>
</organism>
<protein>
    <submittedName>
        <fullName evidence="2">Uncharacterized protein</fullName>
    </submittedName>
</protein>
<reference evidence="2" key="1">
    <citation type="submission" date="2018-11" db="EMBL/GenBank/DDBJ databases">
        <authorList>
            <consortium name="Genoscope - CEA"/>
            <person name="William W."/>
        </authorList>
    </citation>
    <scope>NUCLEOTIDE SEQUENCE</scope>
</reference>
<keyword evidence="1" id="KW-1133">Transmembrane helix</keyword>